<keyword evidence="1" id="KW-0175">Coiled coil</keyword>
<feature type="coiled-coil region" evidence="1">
    <location>
        <begin position="55"/>
        <end position="89"/>
    </location>
</feature>
<dbReference type="EMBL" id="JADGJH010000140">
    <property type="protein sequence ID" value="KAJ3136360.1"/>
    <property type="molecule type" value="Genomic_DNA"/>
</dbReference>
<organism evidence="2 3">
    <name type="scientific">Physocladia obscura</name>
    <dbReference type="NCBI Taxonomy" id="109957"/>
    <lineage>
        <taxon>Eukaryota</taxon>
        <taxon>Fungi</taxon>
        <taxon>Fungi incertae sedis</taxon>
        <taxon>Chytridiomycota</taxon>
        <taxon>Chytridiomycota incertae sedis</taxon>
        <taxon>Chytridiomycetes</taxon>
        <taxon>Chytridiales</taxon>
        <taxon>Chytriomycetaceae</taxon>
        <taxon>Physocladia</taxon>
    </lineage>
</organism>
<dbReference type="AlphaFoldDB" id="A0AAD5T7F8"/>
<evidence type="ECO:0000256" key="1">
    <source>
        <dbReference type="SAM" id="Coils"/>
    </source>
</evidence>
<evidence type="ECO:0000313" key="3">
    <source>
        <dbReference type="Proteomes" id="UP001211907"/>
    </source>
</evidence>
<proteinExistence type="predicted"/>
<evidence type="ECO:0000313" key="2">
    <source>
        <dbReference type="EMBL" id="KAJ3136360.1"/>
    </source>
</evidence>
<name>A0AAD5T7F8_9FUNG</name>
<reference evidence="2" key="1">
    <citation type="submission" date="2020-05" db="EMBL/GenBank/DDBJ databases">
        <title>Phylogenomic resolution of chytrid fungi.</title>
        <authorList>
            <person name="Stajich J.E."/>
            <person name="Amses K."/>
            <person name="Simmons R."/>
            <person name="Seto K."/>
            <person name="Myers J."/>
            <person name="Bonds A."/>
            <person name="Quandt C.A."/>
            <person name="Barry K."/>
            <person name="Liu P."/>
            <person name="Grigoriev I."/>
            <person name="Longcore J.E."/>
            <person name="James T.Y."/>
        </authorList>
    </citation>
    <scope>NUCLEOTIDE SEQUENCE</scope>
    <source>
        <strain evidence="2">JEL0513</strain>
    </source>
</reference>
<keyword evidence="3" id="KW-1185">Reference proteome</keyword>
<sequence>MSTPSIIVEDSNSPHVVAMLAPAASPSPISKNIFERGEDHNVKGGHALRTLKKYCEELGSVNNSYQAEIEKYKKDIQRIIVEKTQLTVELQERDEKIANIRRTEANAERSHHSQEEIEALLINETKMRKKLEMQIQTVKEDLVVSKNVEEFFDRNLEFDIVELKVNLVKHSRKSEELESAMIVITQKNEFLTHAEQTFREENAALQKRLRELIDANKEVTANYQAVKRNHDLKKNEFEELVAELEEAKTACQLAIRQKKTMQQDLTNVSKQRQDLMEKNKTLDNLLTRKEKDIADLLTKVNDTINEYELKLERKEEQMWAMSLQMSEESQKTRTTNHLSIDPDLINDIEKKWQAKERTLQMEIERQANIIRSKDESLSTMSSIVSELQKKQFQPRMERLKAIEKDIKGRMEEYALAEERMEEIRLDSYALAIYNASKFR</sequence>
<gene>
    <name evidence="2" type="ORF">HK100_001809</name>
</gene>
<protein>
    <submittedName>
        <fullName evidence="2">Uncharacterized protein</fullName>
    </submittedName>
</protein>
<dbReference type="Proteomes" id="UP001211907">
    <property type="component" value="Unassembled WGS sequence"/>
</dbReference>
<feature type="coiled-coil region" evidence="1">
    <location>
        <begin position="160"/>
        <end position="324"/>
    </location>
</feature>
<accession>A0AAD5T7F8</accession>
<comment type="caution">
    <text evidence="2">The sequence shown here is derived from an EMBL/GenBank/DDBJ whole genome shotgun (WGS) entry which is preliminary data.</text>
</comment>